<comment type="caution">
    <text evidence="3">The sequence shown here is derived from an EMBL/GenBank/DDBJ whole genome shotgun (WGS) entry which is preliminary data.</text>
</comment>
<feature type="domain" description="PepSY" evidence="2">
    <location>
        <begin position="177"/>
        <end position="232"/>
    </location>
</feature>
<proteinExistence type="predicted"/>
<name>A0A3R8LN77_9BURK</name>
<dbReference type="Gene3D" id="3.10.450.40">
    <property type="match status" value="3"/>
</dbReference>
<dbReference type="EMBL" id="RRUE01000001">
    <property type="protein sequence ID" value="RRN44919.1"/>
    <property type="molecule type" value="Genomic_DNA"/>
</dbReference>
<feature type="signal peptide" evidence="1">
    <location>
        <begin position="1"/>
        <end position="22"/>
    </location>
</feature>
<dbReference type="Proteomes" id="UP000270261">
    <property type="component" value="Unassembled WGS sequence"/>
</dbReference>
<organism evidence="3 4">
    <name type="scientific">Lautropia dentalis</name>
    <dbReference type="NCBI Taxonomy" id="2490857"/>
    <lineage>
        <taxon>Bacteria</taxon>
        <taxon>Pseudomonadati</taxon>
        <taxon>Pseudomonadota</taxon>
        <taxon>Betaproteobacteria</taxon>
        <taxon>Burkholderiales</taxon>
        <taxon>Burkholderiaceae</taxon>
        <taxon>Lautropia</taxon>
    </lineage>
</organism>
<protein>
    <recommendedName>
        <fullName evidence="2">PepSY domain-containing protein</fullName>
    </recommendedName>
</protein>
<dbReference type="Pfam" id="PF03413">
    <property type="entry name" value="PepSY"/>
    <property type="match status" value="3"/>
</dbReference>
<dbReference type="OrthoDB" id="8527445at2"/>
<feature type="domain" description="PepSY" evidence="2">
    <location>
        <begin position="41"/>
        <end position="95"/>
    </location>
</feature>
<reference evidence="3 4" key="1">
    <citation type="submission" date="2018-11" db="EMBL/GenBank/DDBJ databases">
        <title>Genome sequencing of Lautropia sp. KCOM 2505 (= ChDC F240).</title>
        <authorList>
            <person name="Kook J.-K."/>
            <person name="Park S.-N."/>
            <person name="Lim Y.K."/>
        </authorList>
    </citation>
    <scope>NUCLEOTIDE SEQUENCE [LARGE SCALE GENOMIC DNA]</scope>
    <source>
        <strain evidence="3 4">KCOM 2505</strain>
    </source>
</reference>
<accession>A0A3R8LN77</accession>
<gene>
    <name evidence="3" type="ORF">EHV23_01165</name>
</gene>
<evidence type="ECO:0000313" key="3">
    <source>
        <dbReference type="EMBL" id="RRN44919.1"/>
    </source>
</evidence>
<evidence type="ECO:0000256" key="1">
    <source>
        <dbReference type="SAM" id="SignalP"/>
    </source>
</evidence>
<evidence type="ECO:0000313" key="4">
    <source>
        <dbReference type="Proteomes" id="UP000270261"/>
    </source>
</evidence>
<dbReference type="AlphaFoldDB" id="A0A3R8LN77"/>
<dbReference type="InterPro" id="IPR025711">
    <property type="entry name" value="PepSY"/>
</dbReference>
<evidence type="ECO:0000259" key="2">
    <source>
        <dbReference type="Pfam" id="PF03413"/>
    </source>
</evidence>
<sequence>MFKWIFPSVAVALLGVSVAAMAAPQHDDVRKAVTAGRFRPLADILEMVQKKYSGNVLDVELDRDEAGRHIYEVKLLDANGRRREIHIDAVSGQEVRRSSSGNVSSLPEMLRRVLARYPGLVVDVDLERGRQGREVYQVRVRQDDGLVRGVFVDAASGELLSDMGSMDPGNDMKSLPELLDVVLQRYPGTVLEAELKYDRDTRPVYEVDLRLLNDTLIEVTLDPVTGRVLDEEEIEVR</sequence>
<feature type="chain" id="PRO_5018696087" description="PepSY domain-containing protein" evidence="1">
    <location>
        <begin position="23"/>
        <end position="237"/>
    </location>
</feature>
<feature type="domain" description="PepSY" evidence="2">
    <location>
        <begin position="111"/>
        <end position="162"/>
    </location>
</feature>
<keyword evidence="4" id="KW-1185">Reference proteome</keyword>
<dbReference type="RefSeq" id="WP_125094351.1">
    <property type="nucleotide sequence ID" value="NZ_RRUE01000001.1"/>
</dbReference>
<keyword evidence="1" id="KW-0732">Signal</keyword>